<sequence>MPKLMELLAQNKLTLIVAVAGGDPDVLTGAVESGADVLCLSLAEGVTGVQKEKQALIRSLADVKVPVGLNLSGEKQLGEKELVELITVGFDFISLGMEFLSPALIKANGLAKILTLNSRFTLEEVVEISRSDFDALTAAILPSSDRGGELVVGDLQNYISIVLSSALPVIIPSQRSLKPSEVAILADTGAKALLLTSQVTGKTLEGLKKTVAEFRRAVDDLE</sequence>
<gene>
    <name evidence="1" type="ORF">COT42_08330</name>
</gene>
<dbReference type="InterPro" id="IPR011060">
    <property type="entry name" value="RibuloseP-bd_barrel"/>
</dbReference>
<accession>A0A2H0XTW3</accession>
<protein>
    <recommendedName>
        <fullName evidence="3">Pterin-binding domain-containing protein</fullName>
    </recommendedName>
</protein>
<organism evidence="1 2">
    <name type="scientific">Candidatus Saganbacteria bacterium CG08_land_8_20_14_0_20_45_16</name>
    <dbReference type="NCBI Taxonomy" id="2014293"/>
    <lineage>
        <taxon>Bacteria</taxon>
        <taxon>Bacillati</taxon>
        <taxon>Saganbacteria</taxon>
    </lineage>
</organism>
<evidence type="ECO:0000313" key="2">
    <source>
        <dbReference type="Proteomes" id="UP000231343"/>
    </source>
</evidence>
<dbReference type="SUPFAM" id="SSF51366">
    <property type="entry name" value="Ribulose-phoshate binding barrel"/>
    <property type="match status" value="1"/>
</dbReference>
<dbReference type="EMBL" id="PEYM01000136">
    <property type="protein sequence ID" value="PIS28367.1"/>
    <property type="molecule type" value="Genomic_DNA"/>
</dbReference>
<name>A0A2H0XTW3_UNCSA</name>
<evidence type="ECO:0008006" key="3">
    <source>
        <dbReference type="Google" id="ProtNLM"/>
    </source>
</evidence>
<reference evidence="1 2" key="1">
    <citation type="submission" date="2017-09" db="EMBL/GenBank/DDBJ databases">
        <title>Depth-based differentiation of microbial function through sediment-hosted aquifers and enrichment of novel symbionts in the deep terrestrial subsurface.</title>
        <authorList>
            <person name="Probst A.J."/>
            <person name="Ladd B."/>
            <person name="Jarett J.K."/>
            <person name="Geller-Mcgrath D.E."/>
            <person name="Sieber C.M."/>
            <person name="Emerson J.B."/>
            <person name="Anantharaman K."/>
            <person name="Thomas B.C."/>
            <person name="Malmstrom R."/>
            <person name="Stieglmeier M."/>
            <person name="Klingl A."/>
            <person name="Woyke T."/>
            <person name="Ryan C.M."/>
            <person name="Banfield J.F."/>
        </authorList>
    </citation>
    <scope>NUCLEOTIDE SEQUENCE [LARGE SCALE GENOMIC DNA]</scope>
    <source>
        <strain evidence="1">CG08_land_8_20_14_0_20_45_16</strain>
    </source>
</reference>
<dbReference type="AlphaFoldDB" id="A0A2H0XTW3"/>
<comment type="caution">
    <text evidence="1">The sequence shown here is derived from an EMBL/GenBank/DDBJ whole genome shotgun (WGS) entry which is preliminary data.</text>
</comment>
<dbReference type="Proteomes" id="UP000231343">
    <property type="component" value="Unassembled WGS sequence"/>
</dbReference>
<proteinExistence type="predicted"/>
<evidence type="ECO:0000313" key="1">
    <source>
        <dbReference type="EMBL" id="PIS28367.1"/>
    </source>
</evidence>